<dbReference type="GO" id="GO:0000156">
    <property type="term" value="F:phosphorelay response regulator activity"/>
    <property type="evidence" value="ECO:0007669"/>
    <property type="project" value="TreeGrafter"/>
</dbReference>
<dbReference type="Pfam" id="PF00486">
    <property type="entry name" value="Trans_reg_C"/>
    <property type="match status" value="1"/>
</dbReference>
<dbReference type="CDD" id="cd00383">
    <property type="entry name" value="trans_reg_C"/>
    <property type="match status" value="1"/>
</dbReference>
<evidence type="ECO:0000259" key="7">
    <source>
        <dbReference type="PROSITE" id="PS51755"/>
    </source>
</evidence>
<name>A0A1W1BEF3_9ZZZZ</name>
<evidence type="ECO:0000256" key="5">
    <source>
        <dbReference type="ARBA" id="ARBA00023163"/>
    </source>
</evidence>
<reference evidence="8" key="1">
    <citation type="submission" date="2016-10" db="EMBL/GenBank/DDBJ databases">
        <authorList>
            <person name="de Groot N.N."/>
        </authorList>
    </citation>
    <scope>NUCLEOTIDE SEQUENCE</scope>
</reference>
<evidence type="ECO:0000256" key="3">
    <source>
        <dbReference type="ARBA" id="ARBA00023015"/>
    </source>
</evidence>
<dbReference type="Gene3D" id="1.10.10.10">
    <property type="entry name" value="Winged helix-like DNA-binding domain superfamily/Winged helix DNA-binding domain"/>
    <property type="match status" value="1"/>
</dbReference>
<evidence type="ECO:0000256" key="1">
    <source>
        <dbReference type="ARBA" id="ARBA00022553"/>
    </source>
</evidence>
<evidence type="ECO:0000313" key="8">
    <source>
        <dbReference type="EMBL" id="SFV51892.1"/>
    </source>
</evidence>
<keyword evidence="2" id="KW-0902">Two-component regulatory system</keyword>
<dbReference type="SUPFAM" id="SSF46894">
    <property type="entry name" value="C-terminal effector domain of the bipartite response regulators"/>
    <property type="match status" value="1"/>
</dbReference>
<gene>
    <name evidence="8" type="ORF">MNB_SV-12-432</name>
</gene>
<dbReference type="PANTHER" id="PTHR48111">
    <property type="entry name" value="REGULATOR OF RPOS"/>
    <property type="match status" value="1"/>
</dbReference>
<dbReference type="InterPro" id="IPR039420">
    <property type="entry name" value="WalR-like"/>
</dbReference>
<organism evidence="8">
    <name type="scientific">hydrothermal vent metagenome</name>
    <dbReference type="NCBI Taxonomy" id="652676"/>
    <lineage>
        <taxon>unclassified sequences</taxon>
        <taxon>metagenomes</taxon>
        <taxon>ecological metagenomes</taxon>
    </lineage>
</organism>
<dbReference type="InterPro" id="IPR016032">
    <property type="entry name" value="Sig_transdc_resp-reg_C-effctor"/>
</dbReference>
<dbReference type="InterPro" id="IPR011006">
    <property type="entry name" value="CheY-like_superfamily"/>
</dbReference>
<keyword evidence="4" id="KW-0238">DNA-binding</keyword>
<dbReference type="PROSITE" id="PS50110">
    <property type="entry name" value="RESPONSE_REGULATORY"/>
    <property type="match status" value="1"/>
</dbReference>
<evidence type="ECO:0000259" key="6">
    <source>
        <dbReference type="PROSITE" id="PS50110"/>
    </source>
</evidence>
<feature type="domain" description="Response regulatory" evidence="6">
    <location>
        <begin position="8"/>
        <end position="118"/>
    </location>
</feature>
<evidence type="ECO:0000256" key="2">
    <source>
        <dbReference type="ARBA" id="ARBA00023012"/>
    </source>
</evidence>
<keyword evidence="1" id="KW-0597">Phosphoprotein</keyword>
<sequence length="221" mass="25911">MKKLENLTMLYIDFDNDEREKYLKIFKNYFKKVLVTCEDGFKIYSQERPDIIIIELETPQSVKLVKKIREKDEKIGLMALTKNSNIELLREIVELSFSSYLIKPVSDGQIEDELKKVSKKIDSIGKITLPLFCQWDINSKTLFYKERVLFLTKRETKLFELLVERRGTFCTDAEILFAVWGDEFDKSITNSSIRTLIKNLRKKVPKGLIENQYGVGYKITA</sequence>
<protein>
    <submittedName>
        <fullName evidence="8">Putative two-component response regulator</fullName>
    </submittedName>
</protein>
<dbReference type="SUPFAM" id="SSF52172">
    <property type="entry name" value="CheY-like"/>
    <property type="match status" value="1"/>
</dbReference>
<dbReference type="GO" id="GO:0006355">
    <property type="term" value="P:regulation of DNA-templated transcription"/>
    <property type="evidence" value="ECO:0007669"/>
    <property type="project" value="InterPro"/>
</dbReference>
<proteinExistence type="predicted"/>
<dbReference type="InterPro" id="IPR036388">
    <property type="entry name" value="WH-like_DNA-bd_sf"/>
</dbReference>
<dbReference type="GO" id="GO:0005829">
    <property type="term" value="C:cytosol"/>
    <property type="evidence" value="ECO:0007669"/>
    <property type="project" value="TreeGrafter"/>
</dbReference>
<dbReference type="GO" id="GO:0000976">
    <property type="term" value="F:transcription cis-regulatory region binding"/>
    <property type="evidence" value="ECO:0007669"/>
    <property type="project" value="TreeGrafter"/>
</dbReference>
<dbReference type="AlphaFoldDB" id="A0A1W1BEF3"/>
<dbReference type="SMART" id="SM00862">
    <property type="entry name" value="Trans_reg_C"/>
    <property type="match status" value="1"/>
</dbReference>
<dbReference type="InterPro" id="IPR001789">
    <property type="entry name" value="Sig_transdc_resp-reg_receiver"/>
</dbReference>
<dbReference type="InterPro" id="IPR001867">
    <property type="entry name" value="OmpR/PhoB-type_DNA-bd"/>
</dbReference>
<dbReference type="GO" id="GO:0032993">
    <property type="term" value="C:protein-DNA complex"/>
    <property type="evidence" value="ECO:0007669"/>
    <property type="project" value="TreeGrafter"/>
</dbReference>
<dbReference type="PANTHER" id="PTHR48111:SF1">
    <property type="entry name" value="TWO-COMPONENT RESPONSE REGULATOR ORR33"/>
    <property type="match status" value="1"/>
</dbReference>
<dbReference type="PROSITE" id="PS51755">
    <property type="entry name" value="OMPR_PHOB"/>
    <property type="match status" value="1"/>
</dbReference>
<keyword evidence="3" id="KW-0805">Transcription regulation</keyword>
<dbReference type="Gene3D" id="3.40.50.2300">
    <property type="match status" value="1"/>
</dbReference>
<evidence type="ECO:0000256" key="4">
    <source>
        <dbReference type="ARBA" id="ARBA00023125"/>
    </source>
</evidence>
<feature type="domain" description="OmpR/PhoB-type" evidence="7">
    <location>
        <begin position="124"/>
        <end position="221"/>
    </location>
</feature>
<accession>A0A1W1BEF3</accession>
<dbReference type="EMBL" id="FPHE01000026">
    <property type="protein sequence ID" value="SFV51892.1"/>
    <property type="molecule type" value="Genomic_DNA"/>
</dbReference>
<keyword evidence="5" id="KW-0804">Transcription</keyword>
<dbReference type="CDD" id="cd00156">
    <property type="entry name" value="REC"/>
    <property type="match status" value="1"/>
</dbReference>